<proteinExistence type="predicted"/>
<dbReference type="EMBL" id="CP046883">
    <property type="protein sequence ID" value="QNH96301.1"/>
    <property type="molecule type" value="Genomic_DNA"/>
</dbReference>
<gene>
    <name evidence="2" type="ORF">GP473_06160</name>
</gene>
<keyword evidence="3" id="KW-1185">Reference proteome</keyword>
<evidence type="ECO:0000256" key="1">
    <source>
        <dbReference type="SAM" id="MobiDB-lite"/>
    </source>
</evidence>
<dbReference type="RefSeq" id="WP_186276721.1">
    <property type="nucleotide sequence ID" value="NZ_CP046883.1"/>
</dbReference>
<reference evidence="2 3" key="1">
    <citation type="submission" date="2019-12" db="EMBL/GenBank/DDBJ databases">
        <title>Corynebacterium sp. nov., isolated from feces of the Anser Albifrons in China.</title>
        <authorList>
            <person name="Liu Q."/>
        </authorList>
    </citation>
    <scope>NUCLEOTIDE SEQUENCE [LARGE SCALE GENOMIC DNA]</scope>
    <source>
        <strain evidence="2 3">23H37-10</strain>
    </source>
</reference>
<dbReference type="AlphaFoldDB" id="A0A7G7YP81"/>
<organism evidence="2 3">
    <name type="scientific">Corynebacterium anserum</name>
    <dbReference type="NCBI Taxonomy" id="2684406"/>
    <lineage>
        <taxon>Bacteria</taxon>
        <taxon>Bacillati</taxon>
        <taxon>Actinomycetota</taxon>
        <taxon>Actinomycetes</taxon>
        <taxon>Mycobacteriales</taxon>
        <taxon>Corynebacteriaceae</taxon>
        <taxon>Corynebacterium</taxon>
    </lineage>
</organism>
<feature type="region of interest" description="Disordered" evidence="1">
    <location>
        <begin position="1"/>
        <end position="26"/>
    </location>
</feature>
<feature type="compositionally biased region" description="Polar residues" evidence="1">
    <location>
        <begin position="1"/>
        <end position="18"/>
    </location>
</feature>
<dbReference type="Proteomes" id="UP000515275">
    <property type="component" value="Chromosome"/>
</dbReference>
<evidence type="ECO:0000313" key="2">
    <source>
        <dbReference type="EMBL" id="QNH96301.1"/>
    </source>
</evidence>
<dbReference type="KEGG" id="cans:GP473_06160"/>
<protein>
    <submittedName>
        <fullName evidence="2">Uncharacterized protein</fullName>
    </submittedName>
</protein>
<sequence>MLNIRSITTSTPHPQASPLSALAPVRDSRRNAEQIKALLRHPRSRIRIAPNWKAPHVIVNMRSAQARIHASRHRVSPIMWEKLIGTPAPTDAPLFLVTLSAMVDEKSLRGPLRNVTVDIHSLFRSIVRNAWIQRDSEGESLTWTWHALLTQEQLEAEPLTTRPHAA</sequence>
<accession>A0A7G7YP81</accession>
<evidence type="ECO:0000313" key="3">
    <source>
        <dbReference type="Proteomes" id="UP000515275"/>
    </source>
</evidence>
<name>A0A7G7YP81_9CORY</name>